<dbReference type="Proteomes" id="UP001497680">
    <property type="component" value="Unassembled WGS sequence"/>
</dbReference>
<comment type="caution">
    <text evidence="1">The sequence shown here is derived from an EMBL/GenBank/DDBJ whole genome shotgun (WGS) entry which is preliminary data.</text>
</comment>
<keyword evidence="2" id="KW-1185">Reference proteome</keyword>
<proteinExistence type="predicted"/>
<evidence type="ECO:0000313" key="2">
    <source>
        <dbReference type="Proteomes" id="UP001497680"/>
    </source>
</evidence>
<accession>A0ACC0D4M5</accession>
<sequence length="371" mass="41692">MPSNLFPDGVEPKYDDFFGIFTMVTIANTKLHDFSADDVIIALMGMTGAGKSSLISLCSEKKPAIGHDLESCTQSVDTYPFIYDGAPQKRVFLVDTPGFDDSTRSDAEVLRELAAWLTATYAKKIRLSGIIYLHGINQPRMQGSARKNIMMFKKLCGDDALKNVILATTMWDLVDEDVGAAREKQLIETKEFWGYMASKGSKTYRHDNTHQSAMELIGHFVEADSKMTLEIQEEMVDQHKSLDGTAAAAAVEAKIEQERARFAVELRNLETDLREALRKKDNDTMEALREERARYTADLAQIKAAQESLRTTMEKLHEERYVQLEKAIKEQQKLHQAELAAANGSTHKLASTEMGTLKIWDPATGRWFVDV</sequence>
<protein>
    <submittedName>
        <fullName evidence="1">P-loop containing nucleoside triphosphate hydrolase protein</fullName>
    </submittedName>
</protein>
<reference evidence="1 2" key="1">
    <citation type="journal article" date="2022" name="New Phytol.">
        <title>Ecological generalism drives hyperdiversity of secondary metabolite gene clusters in xylarialean endophytes.</title>
        <authorList>
            <person name="Franco M.E.E."/>
            <person name="Wisecaver J.H."/>
            <person name="Arnold A.E."/>
            <person name="Ju Y.M."/>
            <person name="Slot J.C."/>
            <person name="Ahrendt S."/>
            <person name="Moore L.P."/>
            <person name="Eastman K.E."/>
            <person name="Scott K."/>
            <person name="Konkel Z."/>
            <person name="Mondo S.J."/>
            <person name="Kuo A."/>
            <person name="Hayes R.D."/>
            <person name="Haridas S."/>
            <person name="Andreopoulos B."/>
            <person name="Riley R."/>
            <person name="LaButti K."/>
            <person name="Pangilinan J."/>
            <person name="Lipzen A."/>
            <person name="Amirebrahimi M."/>
            <person name="Yan J."/>
            <person name="Adam C."/>
            <person name="Keymanesh K."/>
            <person name="Ng V."/>
            <person name="Louie K."/>
            <person name="Northen T."/>
            <person name="Drula E."/>
            <person name="Henrissat B."/>
            <person name="Hsieh H.M."/>
            <person name="Youens-Clark K."/>
            <person name="Lutzoni F."/>
            <person name="Miadlikowska J."/>
            <person name="Eastwood D.C."/>
            <person name="Hamelin R.C."/>
            <person name="Grigoriev I.V."/>
            <person name="U'Ren J.M."/>
        </authorList>
    </citation>
    <scope>NUCLEOTIDE SEQUENCE [LARGE SCALE GENOMIC DNA]</scope>
    <source>
        <strain evidence="1 2">ER1909</strain>
    </source>
</reference>
<gene>
    <name evidence="1" type="ORF">F4821DRAFT_258760</name>
</gene>
<dbReference type="EMBL" id="MU394306">
    <property type="protein sequence ID" value="KAI6087707.1"/>
    <property type="molecule type" value="Genomic_DNA"/>
</dbReference>
<organism evidence="1 2">
    <name type="scientific">Hypoxylon rubiginosum</name>
    <dbReference type="NCBI Taxonomy" id="110542"/>
    <lineage>
        <taxon>Eukaryota</taxon>
        <taxon>Fungi</taxon>
        <taxon>Dikarya</taxon>
        <taxon>Ascomycota</taxon>
        <taxon>Pezizomycotina</taxon>
        <taxon>Sordariomycetes</taxon>
        <taxon>Xylariomycetidae</taxon>
        <taxon>Xylariales</taxon>
        <taxon>Hypoxylaceae</taxon>
        <taxon>Hypoxylon</taxon>
    </lineage>
</organism>
<keyword evidence="1" id="KW-0378">Hydrolase</keyword>
<name>A0ACC0D4M5_9PEZI</name>
<evidence type="ECO:0000313" key="1">
    <source>
        <dbReference type="EMBL" id="KAI6087707.1"/>
    </source>
</evidence>